<dbReference type="SUPFAM" id="SSF51735">
    <property type="entry name" value="NAD(P)-binding Rossmann-fold domains"/>
    <property type="match status" value="1"/>
</dbReference>
<evidence type="ECO:0000256" key="1">
    <source>
        <dbReference type="ARBA" id="ARBA00006484"/>
    </source>
</evidence>
<dbReference type="InterPro" id="IPR057326">
    <property type="entry name" value="KR_dom"/>
</dbReference>
<name>A0A150PRP3_SORCE</name>
<reference evidence="4 5" key="1">
    <citation type="submission" date="2014-02" db="EMBL/GenBank/DDBJ databases">
        <title>The small core and large imbalanced accessory genome model reveals a collaborative survival strategy of Sorangium cellulosum strains in nature.</title>
        <authorList>
            <person name="Han K."/>
            <person name="Peng R."/>
            <person name="Blom J."/>
            <person name="Li Y.-Z."/>
        </authorList>
    </citation>
    <scope>NUCLEOTIDE SEQUENCE [LARGE SCALE GENOMIC DNA]</scope>
    <source>
        <strain evidence="4 5">So0157-18</strain>
    </source>
</reference>
<gene>
    <name evidence="4" type="ORF">BE04_22420</name>
</gene>
<dbReference type="EMBL" id="JELX01001595">
    <property type="protein sequence ID" value="KYF58437.1"/>
    <property type="molecule type" value="Genomic_DNA"/>
</dbReference>
<proteinExistence type="inferred from homology"/>
<dbReference type="GO" id="GO:0016491">
    <property type="term" value="F:oxidoreductase activity"/>
    <property type="evidence" value="ECO:0007669"/>
    <property type="project" value="UniProtKB-KW"/>
</dbReference>
<dbReference type="PRINTS" id="PR00080">
    <property type="entry name" value="SDRFAMILY"/>
</dbReference>
<dbReference type="PROSITE" id="PS00061">
    <property type="entry name" value="ADH_SHORT"/>
    <property type="match status" value="1"/>
</dbReference>
<dbReference type="InterPro" id="IPR020904">
    <property type="entry name" value="Sc_DH/Rdtase_CS"/>
</dbReference>
<dbReference type="PANTHER" id="PTHR43639">
    <property type="entry name" value="OXIDOREDUCTASE, SHORT-CHAIN DEHYDROGENASE/REDUCTASE FAMILY (AFU_ORTHOLOGUE AFUA_5G02870)"/>
    <property type="match status" value="1"/>
</dbReference>
<dbReference type="AlphaFoldDB" id="A0A150PRP3"/>
<dbReference type="PRINTS" id="PR00081">
    <property type="entry name" value="GDHRDH"/>
</dbReference>
<protein>
    <submittedName>
        <fullName evidence="4">Short-chain dehydrogenase</fullName>
    </submittedName>
</protein>
<evidence type="ECO:0000256" key="2">
    <source>
        <dbReference type="ARBA" id="ARBA00023002"/>
    </source>
</evidence>
<sequence length="270" mass="27838">MKSYAGKKAVVTGGTHGMGLATVKALLAGGAEVLLTGKNERNVEAARRELGSRAHVVRSDMGSIADIDALFSIVTDTLGRIDLLFVNAGVASLETLDQVTEASYDWTFGVNAKGAFFTVQRLVPLMRDGGAIVFTTSIANEGGSPGMSVYAGSKAALRSFAQVFAAELLPRQIRVNAVSPGFIKTPTMGIAGASAEALAAFEQEGRAVTPMKRIGTPDEVARAVLFLAFEATFTTGVELPVDGGLGQGIVTPHASPDPSPDAVALTSAVA</sequence>
<dbReference type="CDD" id="cd05233">
    <property type="entry name" value="SDR_c"/>
    <property type="match status" value="1"/>
</dbReference>
<dbReference type="PANTHER" id="PTHR43639:SF1">
    <property type="entry name" value="SHORT-CHAIN DEHYDROGENASE_REDUCTASE FAMILY PROTEIN"/>
    <property type="match status" value="1"/>
</dbReference>
<evidence type="ECO:0000313" key="5">
    <source>
        <dbReference type="Proteomes" id="UP000075604"/>
    </source>
</evidence>
<dbReference type="Pfam" id="PF13561">
    <property type="entry name" value="adh_short_C2"/>
    <property type="match status" value="1"/>
</dbReference>
<organism evidence="4 5">
    <name type="scientific">Sorangium cellulosum</name>
    <name type="common">Polyangium cellulosum</name>
    <dbReference type="NCBI Taxonomy" id="56"/>
    <lineage>
        <taxon>Bacteria</taxon>
        <taxon>Pseudomonadati</taxon>
        <taxon>Myxococcota</taxon>
        <taxon>Polyangia</taxon>
        <taxon>Polyangiales</taxon>
        <taxon>Polyangiaceae</taxon>
        <taxon>Sorangium</taxon>
    </lineage>
</organism>
<comment type="similarity">
    <text evidence="1">Belongs to the short-chain dehydrogenases/reductases (SDR) family.</text>
</comment>
<dbReference type="InterPro" id="IPR036291">
    <property type="entry name" value="NAD(P)-bd_dom_sf"/>
</dbReference>
<dbReference type="InterPro" id="IPR002347">
    <property type="entry name" value="SDR_fam"/>
</dbReference>
<accession>A0A150PRP3</accession>
<feature type="domain" description="Ketoreductase" evidence="3">
    <location>
        <begin position="7"/>
        <end position="181"/>
    </location>
</feature>
<evidence type="ECO:0000313" key="4">
    <source>
        <dbReference type="EMBL" id="KYF58437.1"/>
    </source>
</evidence>
<keyword evidence="2" id="KW-0560">Oxidoreductase</keyword>
<dbReference type="Gene3D" id="3.40.50.720">
    <property type="entry name" value="NAD(P)-binding Rossmann-like Domain"/>
    <property type="match status" value="1"/>
</dbReference>
<dbReference type="Proteomes" id="UP000075604">
    <property type="component" value="Unassembled WGS sequence"/>
</dbReference>
<comment type="caution">
    <text evidence="4">The sequence shown here is derived from an EMBL/GenBank/DDBJ whole genome shotgun (WGS) entry which is preliminary data.</text>
</comment>
<evidence type="ECO:0000259" key="3">
    <source>
        <dbReference type="SMART" id="SM00822"/>
    </source>
</evidence>
<dbReference type="FunFam" id="3.40.50.720:FF:000084">
    <property type="entry name" value="Short-chain dehydrogenase reductase"/>
    <property type="match status" value="1"/>
</dbReference>
<dbReference type="SMART" id="SM00822">
    <property type="entry name" value="PKS_KR"/>
    <property type="match status" value="1"/>
</dbReference>